<dbReference type="SUPFAM" id="SSF51735">
    <property type="entry name" value="NAD(P)-binding Rossmann-fold domains"/>
    <property type="match status" value="1"/>
</dbReference>
<feature type="domain" description="6-phosphogluconate dehydrogenase NADP-binding" evidence="4">
    <location>
        <begin position="5"/>
        <end position="163"/>
    </location>
</feature>
<dbReference type="PANTHER" id="PTHR22981">
    <property type="entry name" value="3-HYDROXYISOBUTYRATE DEHYDROGENASE-RELATED"/>
    <property type="match status" value="1"/>
</dbReference>
<dbReference type="Gene3D" id="1.10.1040.10">
    <property type="entry name" value="N-(1-d-carboxylethyl)-l-norvaline Dehydrogenase, domain 2"/>
    <property type="match status" value="1"/>
</dbReference>
<evidence type="ECO:0000313" key="7">
    <source>
        <dbReference type="Proteomes" id="UP000029492"/>
    </source>
</evidence>
<dbReference type="eggNOG" id="COG2084">
    <property type="taxonomic scope" value="Bacteria"/>
</dbReference>
<accession>A0A089P5F9</accession>
<evidence type="ECO:0000256" key="1">
    <source>
        <dbReference type="ARBA" id="ARBA00023002"/>
    </source>
</evidence>
<feature type="active site" evidence="3">
    <location>
        <position position="173"/>
    </location>
</feature>
<dbReference type="STRING" id="693986.MOC_5533"/>
<evidence type="ECO:0000256" key="3">
    <source>
        <dbReference type="PIRSR" id="PIRSR000103-1"/>
    </source>
</evidence>
<dbReference type="Pfam" id="PF03446">
    <property type="entry name" value="NAD_binding_2"/>
    <property type="match status" value="1"/>
</dbReference>
<evidence type="ECO:0000259" key="5">
    <source>
        <dbReference type="Pfam" id="PF14833"/>
    </source>
</evidence>
<dbReference type="SUPFAM" id="SSF48179">
    <property type="entry name" value="6-phosphogluconate dehydrogenase C-terminal domain-like"/>
    <property type="match status" value="1"/>
</dbReference>
<keyword evidence="1" id="KW-0560">Oxidoreductase</keyword>
<dbReference type="InterPro" id="IPR029154">
    <property type="entry name" value="HIBADH-like_NADP-bd"/>
</dbReference>
<dbReference type="InterPro" id="IPR036291">
    <property type="entry name" value="NAD(P)-bd_dom_sf"/>
</dbReference>
<dbReference type="RefSeq" id="WP_043760013.1">
    <property type="nucleotide sequence ID" value="NZ_CP003811.1"/>
</dbReference>
<evidence type="ECO:0000313" key="6">
    <source>
        <dbReference type="EMBL" id="AIQ93288.1"/>
    </source>
</evidence>
<keyword evidence="7" id="KW-1185">Reference proteome</keyword>
<dbReference type="InterPro" id="IPR008927">
    <property type="entry name" value="6-PGluconate_DH-like_C_sf"/>
</dbReference>
<reference evidence="6 7" key="1">
    <citation type="journal article" date="2014" name="PLoS ONE">
        <title>Genome Information of Methylobacterium oryzae, a Plant-Probiotic Methylotroph in the Phyllosphere.</title>
        <authorList>
            <person name="Kwak M.J."/>
            <person name="Jeong H."/>
            <person name="Madhaiyan M."/>
            <person name="Lee Y."/>
            <person name="Sa T.M."/>
            <person name="Oh T.K."/>
            <person name="Kim J.F."/>
        </authorList>
    </citation>
    <scope>NUCLEOTIDE SEQUENCE [LARGE SCALE GENOMIC DNA]</scope>
    <source>
        <strain evidence="6 7">CBMB20</strain>
    </source>
</reference>
<dbReference type="AlphaFoldDB" id="A0A089P5F9"/>
<name>A0A089P5F9_9HYPH</name>
<gene>
    <name evidence="6" type="ORF">MOC_5533</name>
</gene>
<dbReference type="InterPro" id="IPR006115">
    <property type="entry name" value="6PGDH_NADP-bd"/>
</dbReference>
<dbReference type="HOGENOM" id="CLU_035117_1_1_5"/>
<dbReference type="PANTHER" id="PTHR22981:SF7">
    <property type="entry name" value="3-HYDROXYISOBUTYRATE DEHYDROGENASE, MITOCHONDRIAL"/>
    <property type="match status" value="1"/>
</dbReference>
<dbReference type="GO" id="GO:0050661">
    <property type="term" value="F:NADP binding"/>
    <property type="evidence" value="ECO:0007669"/>
    <property type="project" value="InterPro"/>
</dbReference>
<dbReference type="Pfam" id="PF14833">
    <property type="entry name" value="NAD_binding_11"/>
    <property type="match status" value="1"/>
</dbReference>
<dbReference type="Proteomes" id="UP000029492">
    <property type="component" value="Chromosome"/>
</dbReference>
<dbReference type="KEGG" id="mor:MOC_5533"/>
<keyword evidence="2" id="KW-0520">NAD</keyword>
<dbReference type="GO" id="GO:0051287">
    <property type="term" value="F:NAD binding"/>
    <property type="evidence" value="ECO:0007669"/>
    <property type="project" value="InterPro"/>
</dbReference>
<dbReference type="GO" id="GO:0016616">
    <property type="term" value="F:oxidoreductase activity, acting on the CH-OH group of donors, NAD or NADP as acceptor"/>
    <property type="evidence" value="ECO:0007669"/>
    <property type="project" value="TreeGrafter"/>
</dbReference>
<dbReference type="InterPro" id="IPR013328">
    <property type="entry name" value="6PGD_dom2"/>
</dbReference>
<dbReference type="InterPro" id="IPR015815">
    <property type="entry name" value="HIBADH-related"/>
</dbReference>
<dbReference type="EMBL" id="CP003811">
    <property type="protein sequence ID" value="AIQ93288.1"/>
    <property type="molecule type" value="Genomic_DNA"/>
</dbReference>
<feature type="domain" description="3-hydroxyisobutyrate dehydrogenase-like NAD-binding" evidence="5">
    <location>
        <begin position="167"/>
        <end position="285"/>
    </location>
</feature>
<proteinExistence type="predicted"/>
<organism evidence="6 7">
    <name type="scientific">Methylobacterium oryzae CBMB20</name>
    <dbReference type="NCBI Taxonomy" id="693986"/>
    <lineage>
        <taxon>Bacteria</taxon>
        <taxon>Pseudomonadati</taxon>
        <taxon>Pseudomonadota</taxon>
        <taxon>Alphaproteobacteria</taxon>
        <taxon>Hyphomicrobiales</taxon>
        <taxon>Methylobacteriaceae</taxon>
        <taxon>Methylobacterium</taxon>
    </lineage>
</organism>
<evidence type="ECO:0000256" key="2">
    <source>
        <dbReference type="ARBA" id="ARBA00023027"/>
    </source>
</evidence>
<evidence type="ECO:0000259" key="4">
    <source>
        <dbReference type="Pfam" id="PF03446"/>
    </source>
</evidence>
<sequence length="294" mass="30137">MTIATVGVVGLGNMGLGMAATLARKGFTVLGYDLSPARRPAAEAAGVTTLNTLNEVLQAADALVFSLPLARDVEAVVTAEGGLLSRTDRKVVVVDTSTSDPGTTRRLAERLAAAGHALLDAPVSGGPSGAAEGTLTMMVGGAEADYALARPVLEAMSARAPHVGPSGAGNIVKLVNNLLVAAHLVTTGEALRLSEAAGLSADEAVKVVNTATGRSAISEVMVPRWVQSGTFDSGFSAGLMRKDVRLALELAAECGIDLPLSAEVKRIWQATQAAIPDTADFTRMADYRDPKGAH</sequence>
<dbReference type="Gene3D" id="3.40.50.720">
    <property type="entry name" value="NAD(P)-binding Rossmann-like Domain"/>
    <property type="match status" value="1"/>
</dbReference>
<dbReference type="PIRSF" id="PIRSF000103">
    <property type="entry name" value="HIBADH"/>
    <property type="match status" value="1"/>
</dbReference>
<protein>
    <submittedName>
        <fullName evidence="6">6-phosphogluconate dehydrogenase NAD-binding protein</fullName>
    </submittedName>
</protein>